<comment type="caution">
    <text evidence="2">The sequence shown here is derived from an EMBL/GenBank/DDBJ whole genome shotgun (WGS) entry which is preliminary data.</text>
</comment>
<proteinExistence type="predicted"/>
<evidence type="ECO:0000256" key="1">
    <source>
        <dbReference type="SAM" id="Phobius"/>
    </source>
</evidence>
<keyword evidence="1" id="KW-1133">Transmembrane helix</keyword>
<feature type="transmembrane region" description="Helical" evidence="1">
    <location>
        <begin position="41"/>
        <end position="63"/>
    </location>
</feature>
<dbReference type="AlphaFoldDB" id="A0A494XJI0"/>
<sequence>MVALLGLLLGVSNARLCRIVAGILQELAKSVRRTLWCRWCLATVVVSVECILVSIVGLSLTILDVLYIHPTGQCADHHG</sequence>
<keyword evidence="1" id="KW-0812">Transmembrane</keyword>
<dbReference type="EMBL" id="RBZV01000002">
    <property type="protein sequence ID" value="RKP50728.1"/>
    <property type="molecule type" value="Genomic_DNA"/>
</dbReference>
<gene>
    <name evidence="2" type="ORF">D7S89_06490</name>
</gene>
<keyword evidence="1" id="KW-0472">Membrane</keyword>
<keyword evidence="3" id="KW-1185">Reference proteome</keyword>
<reference evidence="2 3" key="1">
    <citation type="submission" date="2018-10" db="EMBL/GenBank/DDBJ databases">
        <title>Paraburkholderia sp. 7MK8-2, isolated from soil.</title>
        <authorList>
            <person name="Gao Z.-H."/>
            <person name="Qiu L.-H."/>
        </authorList>
    </citation>
    <scope>NUCLEOTIDE SEQUENCE [LARGE SCALE GENOMIC DNA]</scope>
    <source>
        <strain evidence="2 3">7MK8-2</strain>
    </source>
</reference>
<organism evidence="2 3">
    <name type="scientific">Trinickia fusca</name>
    <dbReference type="NCBI Taxonomy" id="2419777"/>
    <lineage>
        <taxon>Bacteria</taxon>
        <taxon>Pseudomonadati</taxon>
        <taxon>Pseudomonadota</taxon>
        <taxon>Betaproteobacteria</taxon>
        <taxon>Burkholderiales</taxon>
        <taxon>Burkholderiaceae</taxon>
        <taxon>Trinickia</taxon>
    </lineage>
</organism>
<accession>A0A494XJI0</accession>
<evidence type="ECO:0000313" key="3">
    <source>
        <dbReference type="Proteomes" id="UP000280434"/>
    </source>
</evidence>
<dbReference type="Proteomes" id="UP000280434">
    <property type="component" value="Unassembled WGS sequence"/>
</dbReference>
<name>A0A494XJI0_9BURK</name>
<evidence type="ECO:0000313" key="2">
    <source>
        <dbReference type="EMBL" id="RKP50728.1"/>
    </source>
</evidence>
<protein>
    <submittedName>
        <fullName evidence="2">Uncharacterized protein</fullName>
    </submittedName>
</protein>